<comment type="caution">
    <text evidence="18">The sequence shown here is derived from an EMBL/GenBank/DDBJ whole genome shotgun (WGS) entry which is preliminary data.</text>
</comment>
<dbReference type="Pfam" id="PF04750">
    <property type="entry name" value="Far-17a_AIG1"/>
    <property type="match status" value="1"/>
</dbReference>
<gene>
    <name evidence="18" type="ORF">NQ315_012623</name>
</gene>
<keyword evidence="4 17" id="KW-0812">Transmembrane</keyword>
<evidence type="ECO:0000256" key="12">
    <source>
        <dbReference type="ARBA" id="ARBA00048800"/>
    </source>
</evidence>
<evidence type="ECO:0000256" key="3">
    <source>
        <dbReference type="ARBA" id="ARBA00009300"/>
    </source>
</evidence>
<evidence type="ECO:0000256" key="17">
    <source>
        <dbReference type="SAM" id="Phobius"/>
    </source>
</evidence>
<name>A0AAV8VRV1_9CUCU</name>
<evidence type="ECO:0000313" key="18">
    <source>
        <dbReference type="EMBL" id="KAJ8917133.1"/>
    </source>
</evidence>
<comment type="catalytic activity">
    <reaction evidence="16">
        <text>12-(9Z-hexadecenoyloxy)-octadecanoate + H2O = 12-hydroxyoctadecanoate + (9Z)-hexadecenoate + H(+)</text>
        <dbReference type="Rhea" id="RHEA:52072"/>
        <dbReference type="ChEBI" id="CHEBI:15377"/>
        <dbReference type="ChEBI" id="CHEBI:15378"/>
        <dbReference type="ChEBI" id="CHEBI:32372"/>
        <dbReference type="ChEBI" id="CHEBI:84201"/>
        <dbReference type="ChEBI" id="CHEBI:136312"/>
    </reaction>
    <physiologicalReaction direction="left-to-right" evidence="16">
        <dbReference type="Rhea" id="RHEA:52073"/>
    </physiologicalReaction>
</comment>
<evidence type="ECO:0000256" key="8">
    <source>
        <dbReference type="ARBA" id="ARBA00047427"/>
    </source>
</evidence>
<comment type="catalytic activity">
    <reaction evidence="12">
        <text>9-(9Z-octadecenoyloxy)-octadecanoate + H2O = 9-hydroxy-octadecanoate + (9Z)-octadecenoate + H(+)</text>
        <dbReference type="Rhea" id="RHEA:52048"/>
        <dbReference type="ChEBI" id="CHEBI:15377"/>
        <dbReference type="ChEBI" id="CHEBI:15378"/>
        <dbReference type="ChEBI" id="CHEBI:30823"/>
        <dbReference type="ChEBI" id="CHEBI:136282"/>
        <dbReference type="ChEBI" id="CHEBI:136286"/>
    </reaction>
    <physiologicalReaction direction="left-to-right" evidence="12">
        <dbReference type="Rhea" id="RHEA:52049"/>
    </physiologicalReaction>
</comment>
<comment type="catalytic activity">
    <reaction evidence="9">
        <text>9-hexadecanoyloxy-octadecanoate + H2O = 9-hydroxy-octadecanoate + hexadecanoate + H(+)</text>
        <dbReference type="Rhea" id="RHEA:52052"/>
        <dbReference type="ChEBI" id="CHEBI:7896"/>
        <dbReference type="ChEBI" id="CHEBI:15377"/>
        <dbReference type="ChEBI" id="CHEBI:15378"/>
        <dbReference type="ChEBI" id="CHEBI:83670"/>
        <dbReference type="ChEBI" id="CHEBI:136286"/>
    </reaction>
    <physiologicalReaction direction="left-to-right" evidence="9">
        <dbReference type="Rhea" id="RHEA:52053"/>
    </physiologicalReaction>
</comment>
<evidence type="ECO:0000256" key="2">
    <source>
        <dbReference type="ARBA" id="ARBA00004127"/>
    </source>
</evidence>
<evidence type="ECO:0000256" key="11">
    <source>
        <dbReference type="ARBA" id="ARBA00048701"/>
    </source>
</evidence>
<comment type="catalytic activity">
    <reaction evidence="14">
        <text>13-(9Z-octadecenoyloxy)-octadecanoate + H2O = 13-hydroxy-octadecanoate + (9Z)-octadecenoate + H(+)</text>
        <dbReference type="Rhea" id="RHEA:52064"/>
        <dbReference type="ChEBI" id="CHEBI:15377"/>
        <dbReference type="ChEBI" id="CHEBI:15378"/>
        <dbReference type="ChEBI" id="CHEBI:30823"/>
        <dbReference type="ChEBI" id="CHEBI:136303"/>
        <dbReference type="ChEBI" id="CHEBI:136304"/>
    </reaction>
    <physiologicalReaction direction="left-to-right" evidence="14">
        <dbReference type="Rhea" id="RHEA:52065"/>
    </physiologicalReaction>
</comment>
<proteinExistence type="inferred from homology"/>
<feature type="transmembrane region" description="Helical" evidence="17">
    <location>
        <begin position="6"/>
        <end position="23"/>
    </location>
</feature>
<comment type="subcellular location">
    <subcellularLocation>
        <location evidence="2">Endomembrane system</location>
        <topology evidence="2">Multi-pass membrane protein</topology>
    </subcellularLocation>
</comment>
<feature type="transmembrane region" description="Helical" evidence="17">
    <location>
        <begin position="53"/>
        <end position="73"/>
    </location>
</feature>
<evidence type="ECO:0000256" key="15">
    <source>
        <dbReference type="ARBA" id="ARBA00049322"/>
    </source>
</evidence>
<keyword evidence="19" id="KW-1185">Reference proteome</keyword>
<evidence type="ECO:0000256" key="9">
    <source>
        <dbReference type="ARBA" id="ARBA00047863"/>
    </source>
</evidence>
<evidence type="ECO:0000256" key="6">
    <source>
        <dbReference type="ARBA" id="ARBA00023136"/>
    </source>
</evidence>
<dbReference type="Proteomes" id="UP001159042">
    <property type="component" value="Unassembled WGS sequence"/>
</dbReference>
<comment type="catalytic activity">
    <reaction evidence="13">
        <text>9-octadecanoyloxy-octadecanoate + H2O = 9-hydroxy-octadecanoate + octadecanoate + H(+)</text>
        <dbReference type="Rhea" id="RHEA:52096"/>
        <dbReference type="ChEBI" id="CHEBI:15377"/>
        <dbReference type="ChEBI" id="CHEBI:15378"/>
        <dbReference type="ChEBI" id="CHEBI:25629"/>
        <dbReference type="ChEBI" id="CHEBI:136286"/>
        <dbReference type="ChEBI" id="CHEBI:136373"/>
    </reaction>
    <physiologicalReaction direction="left-to-right" evidence="13">
        <dbReference type="Rhea" id="RHEA:52097"/>
    </physiologicalReaction>
</comment>
<comment type="catalytic activity">
    <reaction evidence="11">
        <text>12-(9Z-octadecenoyloxy)-octadecanoate + H2O = 12-hydroxyoctadecanoate + (9Z)-octadecenoate + H(+)</text>
        <dbReference type="Rhea" id="RHEA:52060"/>
        <dbReference type="ChEBI" id="CHEBI:15377"/>
        <dbReference type="ChEBI" id="CHEBI:15378"/>
        <dbReference type="ChEBI" id="CHEBI:30823"/>
        <dbReference type="ChEBI" id="CHEBI:84201"/>
        <dbReference type="ChEBI" id="CHEBI:136302"/>
    </reaction>
    <physiologicalReaction direction="left-to-right" evidence="11">
        <dbReference type="Rhea" id="RHEA:52061"/>
    </physiologicalReaction>
</comment>
<accession>A0AAV8VRV1</accession>
<dbReference type="GO" id="GO:0012505">
    <property type="term" value="C:endomembrane system"/>
    <property type="evidence" value="ECO:0007669"/>
    <property type="project" value="UniProtKB-SubCell"/>
</dbReference>
<comment type="catalytic activity">
    <reaction evidence="7">
        <text>12-hexadecanoyloxy-octadecanoate + H2O = 12-hydroxyoctadecanoate + hexadecanoate + H(+)</text>
        <dbReference type="Rhea" id="RHEA:52056"/>
        <dbReference type="ChEBI" id="CHEBI:7896"/>
        <dbReference type="ChEBI" id="CHEBI:15377"/>
        <dbReference type="ChEBI" id="CHEBI:15378"/>
        <dbReference type="ChEBI" id="CHEBI:83677"/>
        <dbReference type="ChEBI" id="CHEBI:84201"/>
    </reaction>
    <physiologicalReaction direction="left-to-right" evidence="7">
        <dbReference type="Rhea" id="RHEA:52057"/>
    </physiologicalReaction>
</comment>
<dbReference type="GO" id="GO:0016020">
    <property type="term" value="C:membrane"/>
    <property type="evidence" value="ECO:0007669"/>
    <property type="project" value="InterPro"/>
</dbReference>
<evidence type="ECO:0000256" key="1">
    <source>
        <dbReference type="ARBA" id="ARBA00000923"/>
    </source>
</evidence>
<keyword evidence="5 17" id="KW-1133">Transmembrane helix</keyword>
<evidence type="ECO:0000256" key="14">
    <source>
        <dbReference type="ARBA" id="ARBA00049296"/>
    </source>
</evidence>
<comment type="catalytic activity">
    <reaction evidence="8">
        <text>13-octadecanoyloxy-octadecanoate + H2O = 13-hydroxy-octadecanoate + octadecanoate + H(+)</text>
        <dbReference type="Rhea" id="RHEA:52084"/>
        <dbReference type="ChEBI" id="CHEBI:15377"/>
        <dbReference type="ChEBI" id="CHEBI:15378"/>
        <dbReference type="ChEBI" id="CHEBI:25629"/>
        <dbReference type="ChEBI" id="CHEBI:136304"/>
        <dbReference type="ChEBI" id="CHEBI:136335"/>
    </reaction>
    <physiologicalReaction direction="left-to-right" evidence="8">
        <dbReference type="Rhea" id="RHEA:52085"/>
    </physiologicalReaction>
</comment>
<evidence type="ECO:0000256" key="7">
    <source>
        <dbReference type="ARBA" id="ARBA00047368"/>
    </source>
</evidence>
<organism evidence="18 19">
    <name type="scientific">Exocentrus adspersus</name>
    <dbReference type="NCBI Taxonomy" id="1586481"/>
    <lineage>
        <taxon>Eukaryota</taxon>
        <taxon>Metazoa</taxon>
        <taxon>Ecdysozoa</taxon>
        <taxon>Arthropoda</taxon>
        <taxon>Hexapoda</taxon>
        <taxon>Insecta</taxon>
        <taxon>Pterygota</taxon>
        <taxon>Neoptera</taxon>
        <taxon>Endopterygota</taxon>
        <taxon>Coleoptera</taxon>
        <taxon>Polyphaga</taxon>
        <taxon>Cucujiformia</taxon>
        <taxon>Chrysomeloidea</taxon>
        <taxon>Cerambycidae</taxon>
        <taxon>Lamiinae</taxon>
        <taxon>Acanthocinini</taxon>
        <taxon>Exocentrus</taxon>
    </lineage>
</organism>
<evidence type="ECO:0000256" key="16">
    <source>
        <dbReference type="ARBA" id="ARBA00049428"/>
    </source>
</evidence>
<comment type="similarity">
    <text evidence="3">Belongs to the AIG1 family.</text>
</comment>
<dbReference type="EMBL" id="JANEYG010000035">
    <property type="protein sequence ID" value="KAJ8917133.1"/>
    <property type="molecule type" value="Genomic_DNA"/>
</dbReference>
<comment type="catalytic activity">
    <reaction evidence="15">
        <text>13-(9Z-hexadecenoyloxy)-octadecanoate + H2O = 13-hydroxy-octadecanoate + (9Z)-hexadecenoate + H(+)</text>
        <dbReference type="Rhea" id="RHEA:52076"/>
        <dbReference type="ChEBI" id="CHEBI:15377"/>
        <dbReference type="ChEBI" id="CHEBI:15378"/>
        <dbReference type="ChEBI" id="CHEBI:32372"/>
        <dbReference type="ChEBI" id="CHEBI:136304"/>
        <dbReference type="ChEBI" id="CHEBI:136315"/>
    </reaction>
    <physiologicalReaction direction="left-to-right" evidence="15">
        <dbReference type="Rhea" id="RHEA:52077"/>
    </physiologicalReaction>
</comment>
<feature type="transmembrane region" description="Helical" evidence="17">
    <location>
        <begin position="93"/>
        <end position="117"/>
    </location>
</feature>
<protein>
    <submittedName>
        <fullName evidence="18">Uncharacterized protein</fullName>
    </submittedName>
</protein>
<comment type="catalytic activity">
    <reaction evidence="10">
        <text>12-octadecanoyloxy-octadecanoate + H2O = 12-hydroxyoctadecanoate + octadecanoate + H(+)</text>
        <dbReference type="Rhea" id="RHEA:52080"/>
        <dbReference type="ChEBI" id="CHEBI:15377"/>
        <dbReference type="ChEBI" id="CHEBI:15378"/>
        <dbReference type="ChEBI" id="CHEBI:25629"/>
        <dbReference type="ChEBI" id="CHEBI:84201"/>
        <dbReference type="ChEBI" id="CHEBI:136330"/>
    </reaction>
    <physiologicalReaction direction="left-to-right" evidence="10">
        <dbReference type="Rhea" id="RHEA:52081"/>
    </physiologicalReaction>
</comment>
<evidence type="ECO:0000313" key="19">
    <source>
        <dbReference type="Proteomes" id="UP001159042"/>
    </source>
</evidence>
<dbReference type="AlphaFoldDB" id="A0AAV8VRV1"/>
<feature type="non-terminal residue" evidence="18">
    <location>
        <position position="118"/>
    </location>
</feature>
<evidence type="ECO:0000256" key="5">
    <source>
        <dbReference type="ARBA" id="ARBA00022989"/>
    </source>
</evidence>
<dbReference type="InterPro" id="IPR006838">
    <property type="entry name" value="ADTRP_AIG1"/>
</dbReference>
<reference evidence="18 19" key="1">
    <citation type="journal article" date="2023" name="Insect Mol. Biol.">
        <title>Genome sequencing provides insights into the evolution of gene families encoding plant cell wall-degrading enzymes in longhorned beetles.</title>
        <authorList>
            <person name="Shin N.R."/>
            <person name="Okamura Y."/>
            <person name="Kirsch R."/>
            <person name="Pauchet Y."/>
        </authorList>
    </citation>
    <scope>NUCLEOTIDE SEQUENCE [LARGE SCALE GENOMIC DNA]</scope>
    <source>
        <strain evidence="18">EAD_L_NR</strain>
    </source>
</reference>
<comment type="catalytic activity">
    <reaction evidence="1">
        <text>9-(9Z-hexadecenoyloxy)-octadecanoate + H2O = (9Z)-hexadecenoate + 9-hydroxy-octadecanoate + H(+)</text>
        <dbReference type="Rhea" id="RHEA:52068"/>
        <dbReference type="ChEBI" id="CHEBI:15377"/>
        <dbReference type="ChEBI" id="CHEBI:15378"/>
        <dbReference type="ChEBI" id="CHEBI:32372"/>
        <dbReference type="ChEBI" id="CHEBI:136286"/>
        <dbReference type="ChEBI" id="CHEBI:136309"/>
    </reaction>
    <physiologicalReaction direction="left-to-right" evidence="1">
        <dbReference type="Rhea" id="RHEA:52069"/>
    </physiologicalReaction>
</comment>
<evidence type="ECO:0000256" key="10">
    <source>
        <dbReference type="ARBA" id="ARBA00048680"/>
    </source>
</evidence>
<evidence type="ECO:0000256" key="4">
    <source>
        <dbReference type="ARBA" id="ARBA00022692"/>
    </source>
</evidence>
<evidence type="ECO:0000256" key="13">
    <source>
        <dbReference type="ARBA" id="ARBA00049221"/>
    </source>
</evidence>
<keyword evidence="6 17" id="KW-0472">Membrane</keyword>
<sequence length="118" mass="13381">MGFGKYAPVTVYAIIFVFDVWSLKPLGMVGKHVASVDIESIPAGVRALEQFRFYFFTAWTFTLQIVFLLIAVLDEASKLLHLRVGIQIPLGRARAFLFNTLVFPSSLVVVTIFWTTWH</sequence>